<keyword evidence="1" id="KW-0472">Membrane</keyword>
<keyword evidence="4" id="KW-1185">Reference proteome</keyword>
<name>A0A8T0J4E6_CERPU</name>
<dbReference type="OrthoDB" id="641593at2759"/>
<evidence type="ECO:0000256" key="2">
    <source>
        <dbReference type="SAM" id="SignalP"/>
    </source>
</evidence>
<keyword evidence="1" id="KW-0812">Transmembrane</keyword>
<feature type="transmembrane region" description="Helical" evidence="1">
    <location>
        <begin position="43"/>
        <end position="64"/>
    </location>
</feature>
<evidence type="ECO:0000313" key="4">
    <source>
        <dbReference type="Proteomes" id="UP000822688"/>
    </source>
</evidence>
<gene>
    <name evidence="3" type="ORF">KC19_1G059100</name>
</gene>
<organism evidence="3 4">
    <name type="scientific">Ceratodon purpureus</name>
    <name type="common">Fire moss</name>
    <name type="synonym">Dicranum purpureum</name>
    <dbReference type="NCBI Taxonomy" id="3225"/>
    <lineage>
        <taxon>Eukaryota</taxon>
        <taxon>Viridiplantae</taxon>
        <taxon>Streptophyta</taxon>
        <taxon>Embryophyta</taxon>
        <taxon>Bryophyta</taxon>
        <taxon>Bryophytina</taxon>
        <taxon>Bryopsida</taxon>
        <taxon>Dicranidae</taxon>
        <taxon>Pseudoditrichales</taxon>
        <taxon>Ditrichaceae</taxon>
        <taxon>Ceratodon</taxon>
    </lineage>
</organism>
<reference evidence="3" key="1">
    <citation type="submission" date="2020-06" db="EMBL/GenBank/DDBJ databases">
        <title>WGS assembly of Ceratodon purpureus strain R40.</title>
        <authorList>
            <person name="Carey S.B."/>
            <person name="Jenkins J."/>
            <person name="Shu S."/>
            <person name="Lovell J.T."/>
            <person name="Sreedasyam A."/>
            <person name="Maumus F."/>
            <person name="Tiley G.P."/>
            <person name="Fernandez-Pozo N."/>
            <person name="Barry K."/>
            <person name="Chen C."/>
            <person name="Wang M."/>
            <person name="Lipzen A."/>
            <person name="Daum C."/>
            <person name="Saski C.A."/>
            <person name="Payton A.C."/>
            <person name="Mcbreen J.C."/>
            <person name="Conrad R.E."/>
            <person name="Kollar L.M."/>
            <person name="Olsson S."/>
            <person name="Huttunen S."/>
            <person name="Landis J.B."/>
            <person name="Wickett N.J."/>
            <person name="Johnson M.G."/>
            <person name="Rensing S.A."/>
            <person name="Grimwood J."/>
            <person name="Schmutz J."/>
            <person name="Mcdaniel S.F."/>
        </authorList>
    </citation>
    <scope>NUCLEOTIDE SEQUENCE</scope>
    <source>
        <strain evidence="3">R40</strain>
    </source>
</reference>
<evidence type="ECO:0000313" key="3">
    <source>
        <dbReference type="EMBL" id="KAG0589949.1"/>
    </source>
</evidence>
<dbReference type="AlphaFoldDB" id="A0A8T0J4E6"/>
<dbReference type="Proteomes" id="UP000822688">
    <property type="component" value="Chromosome 1"/>
</dbReference>
<dbReference type="EMBL" id="CM026421">
    <property type="protein sequence ID" value="KAG0589949.1"/>
    <property type="molecule type" value="Genomic_DNA"/>
</dbReference>
<comment type="caution">
    <text evidence="3">The sequence shown here is derived from an EMBL/GenBank/DDBJ whole genome shotgun (WGS) entry which is preliminary data.</text>
</comment>
<accession>A0A8T0J4E6</accession>
<feature type="chain" id="PRO_5035890935" evidence="2">
    <location>
        <begin position="26"/>
        <end position="236"/>
    </location>
</feature>
<evidence type="ECO:0000256" key="1">
    <source>
        <dbReference type="SAM" id="Phobius"/>
    </source>
</evidence>
<protein>
    <submittedName>
        <fullName evidence="3">Uncharacterized protein</fullName>
    </submittedName>
</protein>
<keyword evidence="2" id="KW-0732">Signal</keyword>
<keyword evidence="1" id="KW-1133">Transmembrane helix</keyword>
<dbReference type="PANTHER" id="PTHR36806">
    <property type="entry name" value="ADENINE PHOSPHORIBOSYLTRANSFERASE"/>
    <property type="match status" value="1"/>
</dbReference>
<feature type="signal peptide" evidence="2">
    <location>
        <begin position="1"/>
        <end position="25"/>
    </location>
</feature>
<sequence>MMWSVSTLLLASLLALALLPASVSANAGTETGVGAGAVGGPAWAAPAAIVATLRSLSLALQSLFTRLASARLARGDLAGAERARNIANTVGNGLQWWTGLGTLSWDYVTNYFFSQSASRGIGVAQAMGHLSDLSALVGEVTRIGSDSERLQWLARNYSRAFAVAKSALGNLLSVFDSDGAIRNCVLAIQREVLEGDLLRDVLRLGPTDLEGVVRMAKDVLQRVFTPAQQAQRGGEL</sequence>
<proteinExistence type="predicted"/>